<feature type="region of interest" description="Disordered" evidence="1">
    <location>
        <begin position="317"/>
        <end position="349"/>
    </location>
</feature>
<reference evidence="4 5" key="1">
    <citation type="journal article" date="2015" name="Genome Announc.">
        <title>Complete Genome Sequence and Annotation of Corynebacterium singulare DSM 44357, Isolated from a Human Semen Specimen.</title>
        <authorList>
            <person name="Merten M."/>
            <person name="Brinkrolf K."/>
            <person name="Albersmeier A."/>
            <person name="Kutter Y."/>
            <person name="Ruckert C."/>
            <person name="Tauch A."/>
        </authorList>
    </citation>
    <scope>NUCLEOTIDE SEQUENCE [LARGE SCALE GENOMIC DNA]</scope>
    <source>
        <strain evidence="4">IBS B52218</strain>
    </source>
</reference>
<keyword evidence="2" id="KW-0812">Transmembrane</keyword>
<keyword evidence="3" id="KW-0732">Signal</keyword>
<feature type="region of interest" description="Disordered" evidence="1">
    <location>
        <begin position="113"/>
        <end position="211"/>
    </location>
</feature>
<evidence type="ECO:0000313" key="4">
    <source>
        <dbReference type="EMBL" id="AJI78986.1"/>
    </source>
</evidence>
<protein>
    <submittedName>
        <fullName evidence="4">Uncharacterized protein</fullName>
    </submittedName>
</protein>
<dbReference type="HOGENOM" id="CLU_072524_0_0_11"/>
<gene>
    <name evidence="4" type="ORF">CSING_07280</name>
</gene>
<accession>A0A0B6F4M9</accession>
<name>A0A0B6F4M9_9CORY</name>
<feature type="compositionally biased region" description="Polar residues" evidence="1">
    <location>
        <begin position="130"/>
        <end position="141"/>
    </location>
</feature>
<evidence type="ECO:0000256" key="1">
    <source>
        <dbReference type="SAM" id="MobiDB-lite"/>
    </source>
</evidence>
<evidence type="ECO:0000256" key="3">
    <source>
        <dbReference type="SAM" id="SignalP"/>
    </source>
</evidence>
<proteinExistence type="predicted"/>
<feature type="transmembrane region" description="Helical" evidence="2">
    <location>
        <begin position="352"/>
        <end position="373"/>
    </location>
</feature>
<dbReference type="KEGG" id="csx:CSING_07280"/>
<dbReference type="AlphaFoldDB" id="A0A0B6F4M9"/>
<dbReference type="RefSeq" id="WP_042530963.1">
    <property type="nucleotide sequence ID" value="NZ_CP010827.1"/>
</dbReference>
<feature type="chain" id="PRO_5039252189" evidence="3">
    <location>
        <begin position="28"/>
        <end position="380"/>
    </location>
</feature>
<evidence type="ECO:0000313" key="5">
    <source>
        <dbReference type="Proteomes" id="UP000031890"/>
    </source>
</evidence>
<dbReference type="STRING" id="161899.CSING_07280"/>
<evidence type="ECO:0000256" key="2">
    <source>
        <dbReference type="SAM" id="Phobius"/>
    </source>
</evidence>
<feature type="compositionally biased region" description="Polar residues" evidence="1">
    <location>
        <begin position="317"/>
        <end position="328"/>
    </location>
</feature>
<feature type="signal peptide" evidence="3">
    <location>
        <begin position="1"/>
        <end position="27"/>
    </location>
</feature>
<feature type="compositionally biased region" description="Acidic residues" evidence="1">
    <location>
        <begin position="329"/>
        <end position="344"/>
    </location>
</feature>
<dbReference type="EMBL" id="CP010827">
    <property type="protein sequence ID" value="AJI78986.1"/>
    <property type="molecule type" value="Genomic_DNA"/>
</dbReference>
<keyword evidence="2" id="KW-1133">Transmembrane helix</keyword>
<dbReference type="CDD" id="cd12087">
    <property type="entry name" value="TM_EGFR-like"/>
    <property type="match status" value="1"/>
</dbReference>
<dbReference type="Proteomes" id="UP000031890">
    <property type="component" value="Chromosome"/>
</dbReference>
<organism evidence="4 5">
    <name type="scientific">Corynebacterium singulare</name>
    <dbReference type="NCBI Taxonomy" id="161899"/>
    <lineage>
        <taxon>Bacteria</taxon>
        <taxon>Bacillati</taxon>
        <taxon>Actinomycetota</taxon>
        <taxon>Actinomycetes</taxon>
        <taxon>Mycobacteriales</taxon>
        <taxon>Corynebacteriaceae</taxon>
        <taxon>Corynebacterium</taxon>
    </lineage>
</organism>
<keyword evidence="2" id="KW-0472">Membrane</keyword>
<sequence>MLHSVFLRHRLAAVAAAASLAVAPVAAANWYGVAVAQAQDATIPVPAGQTTTVSLPVPVDVNVAADGWTVSASGGTATVSAPAAGGQLSVPVTYQGITMTFLLVADEQVTEQDLNDAATSGDPESLDGTAHTSQETSGQDGRSSDGGHGDAPGGAHDAEGTDGDDALGAHGDENSSGDSTSGEREGGGARESTAGHEQPSAPRTGRGWDGVDDSQASYINLESTIEGQTITAKLGLKQALDLYNRFKHLEDAGVTLRYLNAQGEFVEGVQREIDKASRTMTLTYPEGKEPDNPFIMQFINKESGTAELVVTLTDPTQETAQEVPSEQQLDADAEGNAEPTDAEDSGLSTGEIISGIGGVGLVALIAGVVIWLWRRRKSSH</sequence>
<dbReference type="OrthoDB" id="4424380at2"/>